<keyword evidence="8 17" id="KW-0472">Membrane</keyword>
<dbReference type="AlphaFoldDB" id="A0A9D1CZN6"/>
<evidence type="ECO:0000256" key="5">
    <source>
        <dbReference type="ARBA" id="ARBA00022960"/>
    </source>
</evidence>
<feature type="transmembrane region" description="Helical" evidence="17">
    <location>
        <begin position="199"/>
        <end position="221"/>
    </location>
</feature>
<feature type="transmembrane region" description="Helical" evidence="17">
    <location>
        <begin position="50"/>
        <end position="71"/>
    </location>
</feature>
<keyword evidence="7 17" id="KW-1133">Transmembrane helix</keyword>
<evidence type="ECO:0000256" key="14">
    <source>
        <dbReference type="ARBA" id="ARBA00044770"/>
    </source>
</evidence>
<feature type="transmembrane region" description="Helical" evidence="17">
    <location>
        <begin position="291"/>
        <end position="311"/>
    </location>
</feature>
<evidence type="ECO:0000256" key="3">
    <source>
        <dbReference type="ARBA" id="ARBA00022679"/>
    </source>
</evidence>
<evidence type="ECO:0000256" key="12">
    <source>
        <dbReference type="ARBA" id="ARBA00041185"/>
    </source>
</evidence>
<accession>A0A9D1CZN6</accession>
<feature type="transmembrane region" description="Helical" evidence="17">
    <location>
        <begin position="121"/>
        <end position="138"/>
    </location>
</feature>
<evidence type="ECO:0000256" key="4">
    <source>
        <dbReference type="ARBA" id="ARBA00022692"/>
    </source>
</evidence>
<evidence type="ECO:0000256" key="2">
    <source>
        <dbReference type="ARBA" id="ARBA00022676"/>
    </source>
</evidence>
<reference evidence="18" key="2">
    <citation type="journal article" date="2021" name="PeerJ">
        <title>Extensive microbial diversity within the chicken gut microbiome revealed by metagenomics and culture.</title>
        <authorList>
            <person name="Gilroy R."/>
            <person name="Ravi A."/>
            <person name="Getino M."/>
            <person name="Pursley I."/>
            <person name="Horton D.L."/>
            <person name="Alikhan N.F."/>
            <person name="Baker D."/>
            <person name="Gharbi K."/>
            <person name="Hall N."/>
            <person name="Watson M."/>
            <person name="Adriaenssens E.M."/>
            <person name="Foster-Nyarko E."/>
            <person name="Jarju S."/>
            <person name="Secka A."/>
            <person name="Antonio M."/>
            <person name="Oren A."/>
            <person name="Chaudhuri R.R."/>
            <person name="La Ragione R."/>
            <person name="Hildebrand F."/>
            <person name="Pallen M.J."/>
        </authorList>
    </citation>
    <scope>NUCLEOTIDE SEQUENCE</scope>
    <source>
        <strain evidence="18">CHK147-3167</strain>
    </source>
</reference>
<keyword evidence="4 17" id="KW-0812">Transmembrane</keyword>
<feature type="transmembrane region" description="Helical" evidence="17">
    <location>
        <begin position="359"/>
        <end position="379"/>
    </location>
</feature>
<dbReference type="EC" id="2.4.99.28" evidence="14"/>
<evidence type="ECO:0000256" key="8">
    <source>
        <dbReference type="ARBA" id="ARBA00023136"/>
    </source>
</evidence>
<comment type="subcellular location">
    <subcellularLocation>
        <location evidence="1">Membrane</location>
        <topology evidence="1">Multi-pass membrane protein</topology>
    </subcellularLocation>
</comment>
<comment type="catalytic activity">
    <reaction evidence="15">
        <text>[GlcNAc-(1-&gt;4)-Mur2Ac(oyl-L-Ala-gamma-D-Glu-L-Lys-D-Ala-D-Ala)](n)-di-trans,octa-cis-undecaprenyl diphosphate + beta-D-GlcNAc-(1-&gt;4)-Mur2Ac(oyl-L-Ala-gamma-D-Glu-L-Lys-D-Ala-D-Ala)-di-trans,octa-cis-undecaprenyl diphosphate = [GlcNAc-(1-&gt;4)-Mur2Ac(oyl-L-Ala-gamma-D-Glu-L-Lys-D-Ala-D-Ala)](n+1)-di-trans,octa-cis-undecaprenyl diphosphate + di-trans,octa-cis-undecaprenyl diphosphate + H(+)</text>
        <dbReference type="Rhea" id="RHEA:23708"/>
        <dbReference type="Rhea" id="RHEA-COMP:9602"/>
        <dbReference type="Rhea" id="RHEA-COMP:9603"/>
        <dbReference type="ChEBI" id="CHEBI:15378"/>
        <dbReference type="ChEBI" id="CHEBI:58405"/>
        <dbReference type="ChEBI" id="CHEBI:60033"/>
        <dbReference type="ChEBI" id="CHEBI:78435"/>
        <dbReference type="EC" id="2.4.99.28"/>
    </reaction>
</comment>
<keyword evidence="3" id="KW-0808">Transferase</keyword>
<evidence type="ECO:0000256" key="7">
    <source>
        <dbReference type="ARBA" id="ARBA00022989"/>
    </source>
</evidence>
<dbReference type="Pfam" id="PF01098">
    <property type="entry name" value="FTSW_RODA_SPOVE"/>
    <property type="match status" value="1"/>
</dbReference>
<proteinExistence type="inferred from homology"/>
<dbReference type="EMBL" id="DVFV01000123">
    <property type="protein sequence ID" value="HIQ91380.1"/>
    <property type="molecule type" value="Genomic_DNA"/>
</dbReference>
<reference evidence="18" key="1">
    <citation type="submission" date="2020-10" db="EMBL/GenBank/DDBJ databases">
        <authorList>
            <person name="Gilroy R."/>
        </authorList>
    </citation>
    <scope>NUCLEOTIDE SEQUENCE</scope>
    <source>
        <strain evidence="18">CHK147-3167</strain>
    </source>
</reference>
<evidence type="ECO:0000256" key="6">
    <source>
        <dbReference type="ARBA" id="ARBA00022984"/>
    </source>
</evidence>
<comment type="function">
    <text evidence="16">Peptidoglycan polymerase that is essential for cell division.</text>
</comment>
<organism evidence="18 19">
    <name type="scientific">Candidatus Coprosoma intestinipullorum</name>
    <dbReference type="NCBI Taxonomy" id="2840752"/>
    <lineage>
        <taxon>Bacteria</taxon>
        <taxon>Bacillati</taxon>
        <taxon>Bacillota</taxon>
        <taxon>Bacillota incertae sedis</taxon>
        <taxon>Candidatus Coprosoma</taxon>
    </lineage>
</organism>
<evidence type="ECO:0000256" key="16">
    <source>
        <dbReference type="ARBA" id="ARBA00049966"/>
    </source>
</evidence>
<evidence type="ECO:0000256" key="9">
    <source>
        <dbReference type="ARBA" id="ARBA00032370"/>
    </source>
</evidence>
<dbReference type="GO" id="GO:0008955">
    <property type="term" value="F:peptidoglycan glycosyltransferase activity"/>
    <property type="evidence" value="ECO:0007669"/>
    <property type="project" value="UniProtKB-EC"/>
</dbReference>
<evidence type="ECO:0000256" key="15">
    <source>
        <dbReference type="ARBA" id="ARBA00049902"/>
    </source>
</evidence>
<feature type="transmembrane region" description="Helical" evidence="17">
    <location>
        <begin position="78"/>
        <end position="98"/>
    </location>
</feature>
<name>A0A9D1CZN6_9FIRM</name>
<dbReference type="Proteomes" id="UP000886786">
    <property type="component" value="Unassembled WGS sequence"/>
</dbReference>
<protein>
    <recommendedName>
        <fullName evidence="12">Probable peptidoglycan glycosyltransferase FtsW</fullName>
        <ecNumber evidence="14">2.4.99.28</ecNumber>
    </recommendedName>
    <alternativeName>
        <fullName evidence="13">Cell division protein FtsW</fullName>
    </alternativeName>
    <alternativeName>
        <fullName evidence="10">Cell wall polymerase</fullName>
    </alternativeName>
    <alternativeName>
        <fullName evidence="9">Peptidoglycan polymerase</fullName>
    </alternativeName>
</protein>
<feature type="transmembrane region" description="Helical" evidence="17">
    <location>
        <begin position="174"/>
        <end position="192"/>
    </location>
</feature>
<dbReference type="GO" id="GO:0015648">
    <property type="term" value="F:lipid-linked peptidoglycan transporter activity"/>
    <property type="evidence" value="ECO:0007669"/>
    <property type="project" value="TreeGrafter"/>
</dbReference>
<dbReference type="GO" id="GO:0005886">
    <property type="term" value="C:plasma membrane"/>
    <property type="evidence" value="ECO:0007669"/>
    <property type="project" value="TreeGrafter"/>
</dbReference>
<evidence type="ECO:0000256" key="11">
    <source>
        <dbReference type="ARBA" id="ARBA00038053"/>
    </source>
</evidence>
<evidence type="ECO:0000313" key="19">
    <source>
        <dbReference type="Proteomes" id="UP000886786"/>
    </source>
</evidence>
<sequence length="394" mass="44419">MQDKRSLRKIFHDLDKPLLFVSMALFIFGLLNIVTASSRAAVVNYDVSIYYYFYRQLLFIIIGLIMSLIIIKIDTKSYKIIIPALFVVVIILNLVALTGEELSGSKNWIDLGFIKLQPSEFSKPIIIVLMAMMFEKYYRKLRTLDSKRYNAIGIILFVSMIIPVLIFLQKDFGTLLITLFIVGMMLLASPILKIDKLKSFLLLIGIIALAGLIIYNVQGYILNDQRISRFKSYLDPCGNYENGGYQVCNSYIAINNGGLFGLGIGKSKQKYSYIPEPHTDSAFAIIAEEYGIYRCVFIFIGYIIVLWRILVISSKSNTLRGRYMCLGIASYIFVHIFVNLGGMLGLIPLTGVPLPFLSYGGSFVMSLIAALAIVQRVCVESKNQKEKIKIKQTA</sequence>
<evidence type="ECO:0000256" key="17">
    <source>
        <dbReference type="SAM" id="Phobius"/>
    </source>
</evidence>
<dbReference type="GO" id="GO:0032153">
    <property type="term" value="C:cell division site"/>
    <property type="evidence" value="ECO:0007669"/>
    <property type="project" value="TreeGrafter"/>
</dbReference>
<dbReference type="PANTHER" id="PTHR30474:SF2">
    <property type="entry name" value="PEPTIDOGLYCAN GLYCOSYLTRANSFERASE FTSW-RELATED"/>
    <property type="match status" value="1"/>
</dbReference>
<evidence type="ECO:0000256" key="1">
    <source>
        <dbReference type="ARBA" id="ARBA00004141"/>
    </source>
</evidence>
<feature type="transmembrane region" description="Helical" evidence="17">
    <location>
        <begin position="150"/>
        <end position="168"/>
    </location>
</feature>
<evidence type="ECO:0000256" key="13">
    <source>
        <dbReference type="ARBA" id="ARBA00041418"/>
    </source>
</evidence>
<keyword evidence="6" id="KW-0573">Peptidoglycan synthesis</keyword>
<evidence type="ECO:0000313" key="18">
    <source>
        <dbReference type="EMBL" id="HIQ91380.1"/>
    </source>
</evidence>
<keyword evidence="5" id="KW-0133">Cell shape</keyword>
<dbReference type="PANTHER" id="PTHR30474">
    <property type="entry name" value="CELL CYCLE PROTEIN"/>
    <property type="match status" value="1"/>
</dbReference>
<comment type="caution">
    <text evidence="18">The sequence shown here is derived from an EMBL/GenBank/DDBJ whole genome shotgun (WGS) entry which is preliminary data.</text>
</comment>
<comment type="similarity">
    <text evidence="11">Belongs to the SEDS family. FtsW subfamily.</text>
</comment>
<dbReference type="InterPro" id="IPR001182">
    <property type="entry name" value="FtsW/RodA"/>
</dbReference>
<keyword evidence="2" id="KW-0328">Glycosyltransferase</keyword>
<evidence type="ECO:0000256" key="10">
    <source>
        <dbReference type="ARBA" id="ARBA00033270"/>
    </source>
</evidence>
<gene>
    <name evidence="18" type="ORF">IAB27_07155</name>
</gene>
<dbReference type="GO" id="GO:0051301">
    <property type="term" value="P:cell division"/>
    <property type="evidence" value="ECO:0007669"/>
    <property type="project" value="InterPro"/>
</dbReference>
<dbReference type="GO" id="GO:0008360">
    <property type="term" value="P:regulation of cell shape"/>
    <property type="evidence" value="ECO:0007669"/>
    <property type="project" value="UniProtKB-KW"/>
</dbReference>
<feature type="transmembrane region" description="Helical" evidence="17">
    <location>
        <begin position="323"/>
        <end position="347"/>
    </location>
</feature>
<dbReference type="GO" id="GO:0009252">
    <property type="term" value="P:peptidoglycan biosynthetic process"/>
    <property type="evidence" value="ECO:0007669"/>
    <property type="project" value="UniProtKB-KW"/>
</dbReference>